<keyword evidence="2" id="KW-1185">Reference proteome</keyword>
<accession>A9I2V5</accession>
<evidence type="ECO:0000313" key="1">
    <source>
        <dbReference type="EMBL" id="CAP44100.1"/>
    </source>
</evidence>
<evidence type="ECO:0000313" key="2">
    <source>
        <dbReference type="Proteomes" id="UP000001225"/>
    </source>
</evidence>
<gene>
    <name evidence="1" type="ordered locus">Bpet3757</name>
</gene>
<sequence>MCHVSARDPNFYHLLLRIDQDFAEQTRAQRCRCGGVLHSARYPRKPRGISYEARCHCEFRYSFCCADCRRRTTPFSVRFLGRRVYTAAIMIVVSATRASAGTAAAMRQLDALGVPPSTIARWRHWWMTGFVGTPFWALGRAAFVPPVETAQVPASLLERFATTQPAEPLPCLLRWLSPLTSGSAVSTLREGR</sequence>
<reference evidence="1 2" key="1">
    <citation type="journal article" date="2008" name="BMC Genomics">
        <title>The missing link: Bordetella petrii is endowed with both the metabolic versatility of environmental bacteria and virulence traits of pathogenic Bordetellae.</title>
        <authorList>
            <person name="Gross R."/>
            <person name="Guzman C.A."/>
            <person name="Sebaihia M."/>
            <person name="Martins Dos Santos V.A."/>
            <person name="Pieper D.H."/>
            <person name="Koebnik R."/>
            <person name="Lechner M."/>
            <person name="Bartels D."/>
            <person name="Buhrmester J."/>
            <person name="Choudhuri J.V."/>
            <person name="Ebensen T."/>
            <person name="Gaigalat L."/>
            <person name="Herrmann S."/>
            <person name="Khachane A.N."/>
            <person name="Larisch C."/>
            <person name="Link S."/>
            <person name="Linke B."/>
            <person name="Meyer F."/>
            <person name="Mormann S."/>
            <person name="Nakunst D."/>
            <person name="Rueckert C."/>
            <person name="Schneiker-Bekel S."/>
            <person name="Schulze K."/>
            <person name="Vorhoelter F.J."/>
            <person name="Yevsa T."/>
            <person name="Engle J.T."/>
            <person name="Goldman W.E."/>
            <person name="Puehler A."/>
            <person name="Goebel U.B."/>
            <person name="Goesmann A."/>
            <person name="Bloecker H."/>
            <person name="Kaiser O."/>
            <person name="Martinez-Arias R."/>
        </authorList>
    </citation>
    <scope>NUCLEOTIDE SEQUENCE [LARGE SCALE GENOMIC DNA]</scope>
    <source>
        <strain evidence="2">ATCC BAA-461 / DSM 12804 / CCUG 43448 / CIP 107267 / Se-1111R</strain>
    </source>
</reference>
<proteinExistence type="predicted"/>
<dbReference type="Proteomes" id="UP000001225">
    <property type="component" value="Chromosome"/>
</dbReference>
<dbReference type="AlphaFoldDB" id="A9I2V5"/>
<name>A9I2V5_BORPD</name>
<dbReference type="STRING" id="94624.Bpet3757"/>
<dbReference type="eggNOG" id="ENOG5032R4Q">
    <property type="taxonomic scope" value="Bacteria"/>
</dbReference>
<dbReference type="KEGG" id="bpt:Bpet3757"/>
<dbReference type="EMBL" id="AM902716">
    <property type="protein sequence ID" value="CAP44100.1"/>
    <property type="molecule type" value="Genomic_DNA"/>
</dbReference>
<organism evidence="1 2">
    <name type="scientific">Bordetella petrii (strain ATCC BAA-461 / DSM 12804 / CCUG 43448 / CIP 107267 / Se-1111R)</name>
    <dbReference type="NCBI Taxonomy" id="340100"/>
    <lineage>
        <taxon>Bacteria</taxon>
        <taxon>Pseudomonadati</taxon>
        <taxon>Pseudomonadota</taxon>
        <taxon>Betaproteobacteria</taxon>
        <taxon>Burkholderiales</taxon>
        <taxon>Alcaligenaceae</taxon>
        <taxon>Bordetella</taxon>
    </lineage>
</organism>
<protein>
    <submittedName>
        <fullName evidence="1">Uncharacterized protein</fullName>
    </submittedName>
</protein>